<dbReference type="Pfam" id="PF03023">
    <property type="entry name" value="MurJ"/>
    <property type="match status" value="1"/>
</dbReference>
<gene>
    <name evidence="10 12" type="primary">murJ</name>
    <name evidence="12" type="ORF">GWO12_09180</name>
</gene>
<evidence type="ECO:0000256" key="10">
    <source>
        <dbReference type="HAMAP-Rule" id="MF_02078"/>
    </source>
</evidence>
<protein>
    <recommendedName>
        <fullName evidence="10">Probable lipid II flippase MurJ</fullName>
    </recommendedName>
</protein>
<dbReference type="PRINTS" id="PR01806">
    <property type="entry name" value="VIRFACTRMVIN"/>
</dbReference>
<keyword evidence="7 10" id="KW-0472">Membrane</keyword>
<evidence type="ECO:0000256" key="11">
    <source>
        <dbReference type="PIRNR" id="PIRNR002869"/>
    </source>
</evidence>
<keyword evidence="10 11" id="KW-0961">Cell wall biogenesis/degradation</keyword>
<comment type="caution">
    <text evidence="12">The sequence shown here is derived from an EMBL/GenBank/DDBJ whole genome shotgun (WGS) entry which is preliminary data.</text>
</comment>
<feature type="transmembrane region" description="Helical" evidence="10">
    <location>
        <begin position="314"/>
        <end position="337"/>
    </location>
</feature>
<keyword evidence="5 10" id="KW-0573">Peptidoglycan synthesis</keyword>
<organism evidence="12 13">
    <name type="scientific">Candidatus Kutchimonas denitrificans</name>
    <dbReference type="NCBI Taxonomy" id="3056748"/>
    <lineage>
        <taxon>Bacteria</taxon>
        <taxon>Pseudomonadati</taxon>
        <taxon>Gemmatimonadota</taxon>
        <taxon>Gemmatimonadia</taxon>
        <taxon>Candidatus Palauibacterales</taxon>
        <taxon>Candidatus Palauibacteraceae</taxon>
        <taxon>Candidatus Kutchimonas</taxon>
    </lineage>
</organism>
<evidence type="ECO:0000256" key="3">
    <source>
        <dbReference type="ARBA" id="ARBA00022692"/>
    </source>
</evidence>
<name>A0AAE5C9A0_9BACT</name>
<feature type="transmembrane region" description="Helical" evidence="10">
    <location>
        <begin position="409"/>
        <end position="429"/>
    </location>
</feature>
<dbReference type="GO" id="GO:0005886">
    <property type="term" value="C:plasma membrane"/>
    <property type="evidence" value="ECO:0007669"/>
    <property type="project" value="UniProtKB-SubCell"/>
</dbReference>
<dbReference type="GO" id="GO:0015648">
    <property type="term" value="F:lipid-linked peptidoglycan transporter activity"/>
    <property type="evidence" value="ECO:0007669"/>
    <property type="project" value="UniProtKB-UniRule"/>
</dbReference>
<feature type="transmembrane region" description="Helical" evidence="10">
    <location>
        <begin position="270"/>
        <end position="288"/>
    </location>
</feature>
<comment type="function">
    <text evidence="8 10 11">Involved in peptidoglycan biosynthesis. Transports lipid-linked peptidoglycan precursors from the inner to the outer leaflet of the cytoplasmic membrane.</text>
</comment>
<evidence type="ECO:0000256" key="8">
    <source>
        <dbReference type="ARBA" id="ARBA00060041"/>
    </source>
</evidence>
<comment type="pathway">
    <text evidence="10">Cell wall biogenesis; peptidoglycan biosynthesis.</text>
</comment>
<reference evidence="12 13" key="1">
    <citation type="submission" date="2020-01" db="EMBL/GenBank/DDBJ databases">
        <title>Genomes assembled from Gulf of Kutch pelagic sediment metagenomes.</title>
        <authorList>
            <person name="Chandrashekar M."/>
            <person name="Mahajan M.S."/>
            <person name="Dave K.J."/>
            <person name="Vatsa P."/>
            <person name="Nathani N.M."/>
        </authorList>
    </citation>
    <scope>NUCLEOTIDE SEQUENCE [LARGE SCALE GENOMIC DNA]</scope>
    <source>
        <strain evidence="12">KS3-K002</strain>
    </source>
</reference>
<comment type="subcellular location">
    <subcellularLocation>
        <location evidence="1 10">Cell membrane</location>
        <topology evidence="1 10">Multi-pass membrane protein</topology>
    </subcellularLocation>
</comment>
<evidence type="ECO:0000313" key="12">
    <source>
        <dbReference type="EMBL" id="NIR75271.1"/>
    </source>
</evidence>
<evidence type="ECO:0000256" key="6">
    <source>
        <dbReference type="ARBA" id="ARBA00022989"/>
    </source>
</evidence>
<evidence type="ECO:0000256" key="5">
    <source>
        <dbReference type="ARBA" id="ARBA00022984"/>
    </source>
</evidence>
<keyword evidence="10 11" id="KW-0813">Transport</keyword>
<accession>A0AAE5C9A0</accession>
<keyword evidence="4 10" id="KW-0133">Cell shape</keyword>
<evidence type="ECO:0000256" key="9">
    <source>
        <dbReference type="ARBA" id="ARBA00061532"/>
    </source>
</evidence>
<dbReference type="InterPro" id="IPR004268">
    <property type="entry name" value="MurJ"/>
</dbReference>
<evidence type="ECO:0000256" key="7">
    <source>
        <dbReference type="ARBA" id="ARBA00023136"/>
    </source>
</evidence>
<dbReference type="CDD" id="cd13123">
    <property type="entry name" value="MATE_MurJ_like"/>
    <property type="match status" value="1"/>
</dbReference>
<dbReference type="NCBIfam" id="TIGR01695">
    <property type="entry name" value="murJ_mviN"/>
    <property type="match status" value="1"/>
</dbReference>
<dbReference type="GO" id="GO:0034204">
    <property type="term" value="P:lipid translocation"/>
    <property type="evidence" value="ECO:0007669"/>
    <property type="project" value="TreeGrafter"/>
</dbReference>
<dbReference type="GO" id="GO:0008360">
    <property type="term" value="P:regulation of cell shape"/>
    <property type="evidence" value="ECO:0007669"/>
    <property type="project" value="UniProtKB-UniRule"/>
</dbReference>
<comment type="similarity">
    <text evidence="9 10 11">Belongs to the MurJ/MviN family.</text>
</comment>
<dbReference type="Proteomes" id="UP000702544">
    <property type="component" value="Unassembled WGS sequence"/>
</dbReference>
<dbReference type="PIRSF" id="PIRSF002869">
    <property type="entry name" value="MviN"/>
    <property type="match status" value="1"/>
</dbReference>
<keyword evidence="2 10" id="KW-1003">Cell membrane</keyword>
<dbReference type="PANTHER" id="PTHR47019">
    <property type="entry name" value="LIPID II FLIPPASE MURJ"/>
    <property type="match status" value="1"/>
</dbReference>
<feature type="transmembrane region" description="Helical" evidence="10">
    <location>
        <begin position="130"/>
        <end position="150"/>
    </location>
</feature>
<feature type="transmembrane region" description="Helical" evidence="10">
    <location>
        <begin position="441"/>
        <end position="460"/>
    </location>
</feature>
<dbReference type="InterPro" id="IPR051050">
    <property type="entry name" value="Lipid_II_flippase_MurJ/MviN"/>
</dbReference>
<dbReference type="EMBL" id="JAACAK010000067">
    <property type="protein sequence ID" value="NIR75271.1"/>
    <property type="molecule type" value="Genomic_DNA"/>
</dbReference>
<feature type="transmembrane region" description="Helical" evidence="10">
    <location>
        <begin position="349"/>
        <end position="371"/>
    </location>
</feature>
<evidence type="ECO:0000256" key="2">
    <source>
        <dbReference type="ARBA" id="ARBA00022475"/>
    </source>
</evidence>
<dbReference type="HAMAP" id="MF_02078">
    <property type="entry name" value="MurJ_MviN"/>
    <property type="match status" value="1"/>
</dbReference>
<feature type="transmembrane region" description="Helical" evidence="10">
    <location>
        <begin position="157"/>
        <end position="178"/>
    </location>
</feature>
<dbReference type="GO" id="GO:0009252">
    <property type="term" value="P:peptidoglycan biosynthetic process"/>
    <property type="evidence" value="ECO:0007669"/>
    <property type="project" value="UniProtKB-UniRule"/>
</dbReference>
<proteinExistence type="inferred from homology"/>
<feature type="transmembrane region" description="Helical" evidence="10">
    <location>
        <begin position="480"/>
        <end position="501"/>
    </location>
</feature>
<feature type="transmembrane region" description="Helical" evidence="10">
    <location>
        <begin position="184"/>
        <end position="206"/>
    </location>
</feature>
<dbReference type="GO" id="GO:0071555">
    <property type="term" value="P:cell wall organization"/>
    <property type="evidence" value="ECO:0007669"/>
    <property type="project" value="UniProtKB-UniRule"/>
</dbReference>
<feature type="transmembrane region" description="Helical" evidence="10">
    <location>
        <begin position="383"/>
        <end position="403"/>
    </location>
</feature>
<keyword evidence="3 10" id="KW-0812">Transmembrane</keyword>
<dbReference type="PANTHER" id="PTHR47019:SF1">
    <property type="entry name" value="LIPID II FLIPPASE MURJ"/>
    <property type="match status" value="1"/>
</dbReference>
<keyword evidence="6 10" id="KW-1133">Transmembrane helix</keyword>
<feature type="transmembrane region" description="Helical" evidence="10">
    <location>
        <begin position="84"/>
        <end position="110"/>
    </location>
</feature>
<sequence length="517" mass="54904">MTRRPRSALAVGAGIFLSRLAGFGRDVAIAAFFGTGLAADAYTAALRIPNTIRNLLGEGTLSASFIPVYSGLLARESETEARRLAGTVLSLLAVLAAVLSGLGVLLAPWITEILVPRWSPEKLELTTRLVRILFPMAGMLILAAWCLGVLNSHRRFFLSFAAPAIWNLAQILGLLLAWRAGWDPLVVALAWATLIGAVLQFLVQVLPSLRLTGRLRLSLDTAWRPVRTVVRNFGPVVLGAGVAQVSGLLDVFLAGLLANGALATLAYAQRLYYLPLALFGTSVAASSLPELSREAELDAREALRVRLRDGFRGIAFYIVPSAIAFILFGDWIVSFLFQRGSFVIVDTVWVHATLGAYAVGLLAASSVKLFASGFHAMLDTRTPVKFAAAGLAVGAALGAILMWRFYVPGLAFGAALGSWLYLLLLWTGLRRRIGVIFHGGDVVYLLKLLAACAAGAAAGFAAEFAVAPPEGIDTDLLRRLAVTLATLGAFGVVYLGACRLARVTAAAGPRPGERSTP</sequence>
<evidence type="ECO:0000313" key="13">
    <source>
        <dbReference type="Proteomes" id="UP000702544"/>
    </source>
</evidence>
<dbReference type="AlphaFoldDB" id="A0AAE5C9A0"/>
<evidence type="ECO:0000256" key="4">
    <source>
        <dbReference type="ARBA" id="ARBA00022960"/>
    </source>
</evidence>
<feature type="transmembrane region" description="Helical" evidence="10">
    <location>
        <begin position="233"/>
        <end position="258"/>
    </location>
</feature>
<evidence type="ECO:0000256" key="1">
    <source>
        <dbReference type="ARBA" id="ARBA00004651"/>
    </source>
</evidence>